<dbReference type="EMBL" id="JACGWO010000012">
    <property type="protein sequence ID" value="KAK4413265.1"/>
    <property type="molecule type" value="Genomic_DNA"/>
</dbReference>
<dbReference type="AlphaFoldDB" id="A0AAE1XJT5"/>
<name>A0AAE1XJT5_9LAMI</name>
<feature type="compositionally biased region" description="Basic residues" evidence="1">
    <location>
        <begin position="355"/>
        <end position="372"/>
    </location>
</feature>
<reference evidence="2" key="2">
    <citation type="journal article" date="2024" name="Plant">
        <title>Genomic evolution and insights into agronomic trait innovations of Sesamum species.</title>
        <authorList>
            <person name="Miao H."/>
            <person name="Wang L."/>
            <person name="Qu L."/>
            <person name="Liu H."/>
            <person name="Sun Y."/>
            <person name="Le M."/>
            <person name="Wang Q."/>
            <person name="Wei S."/>
            <person name="Zheng Y."/>
            <person name="Lin W."/>
            <person name="Duan Y."/>
            <person name="Cao H."/>
            <person name="Xiong S."/>
            <person name="Wang X."/>
            <person name="Wei L."/>
            <person name="Li C."/>
            <person name="Ma Q."/>
            <person name="Ju M."/>
            <person name="Zhao R."/>
            <person name="Li G."/>
            <person name="Mu C."/>
            <person name="Tian Q."/>
            <person name="Mei H."/>
            <person name="Zhang T."/>
            <person name="Gao T."/>
            <person name="Zhang H."/>
        </authorList>
    </citation>
    <scope>NUCLEOTIDE SEQUENCE</scope>
    <source>
        <strain evidence="2">3651</strain>
    </source>
</reference>
<evidence type="ECO:0000256" key="1">
    <source>
        <dbReference type="SAM" id="MobiDB-lite"/>
    </source>
</evidence>
<feature type="region of interest" description="Disordered" evidence="1">
    <location>
        <begin position="346"/>
        <end position="372"/>
    </location>
</feature>
<organism evidence="2 3">
    <name type="scientific">Sesamum alatum</name>
    <dbReference type="NCBI Taxonomy" id="300844"/>
    <lineage>
        <taxon>Eukaryota</taxon>
        <taxon>Viridiplantae</taxon>
        <taxon>Streptophyta</taxon>
        <taxon>Embryophyta</taxon>
        <taxon>Tracheophyta</taxon>
        <taxon>Spermatophyta</taxon>
        <taxon>Magnoliopsida</taxon>
        <taxon>eudicotyledons</taxon>
        <taxon>Gunneridae</taxon>
        <taxon>Pentapetalae</taxon>
        <taxon>asterids</taxon>
        <taxon>lamiids</taxon>
        <taxon>Lamiales</taxon>
        <taxon>Pedaliaceae</taxon>
        <taxon>Sesamum</taxon>
    </lineage>
</organism>
<comment type="caution">
    <text evidence="2">The sequence shown here is derived from an EMBL/GenBank/DDBJ whole genome shotgun (WGS) entry which is preliminary data.</text>
</comment>
<accession>A0AAE1XJT5</accession>
<reference evidence="2" key="1">
    <citation type="submission" date="2020-06" db="EMBL/GenBank/DDBJ databases">
        <authorList>
            <person name="Li T."/>
            <person name="Hu X."/>
            <person name="Zhang T."/>
            <person name="Song X."/>
            <person name="Zhang H."/>
            <person name="Dai N."/>
            <person name="Sheng W."/>
            <person name="Hou X."/>
            <person name="Wei L."/>
        </authorList>
    </citation>
    <scope>NUCLEOTIDE SEQUENCE</scope>
    <source>
        <strain evidence="2">3651</strain>
        <tissue evidence="2">Leaf</tissue>
    </source>
</reference>
<evidence type="ECO:0000313" key="3">
    <source>
        <dbReference type="Proteomes" id="UP001293254"/>
    </source>
</evidence>
<keyword evidence="3" id="KW-1185">Reference proteome</keyword>
<evidence type="ECO:0000313" key="2">
    <source>
        <dbReference type="EMBL" id="KAK4413265.1"/>
    </source>
</evidence>
<dbReference type="Proteomes" id="UP001293254">
    <property type="component" value="Unassembled WGS sequence"/>
</dbReference>
<gene>
    <name evidence="2" type="ORF">Salat_2739100</name>
</gene>
<sequence length="429" mass="46237">MRVCVLSISESPFLFYSFPIATSLWAGDLLLRRPSPVSFFSLPCTVGGSTGIGRSERQRTVSWVSCVRRIPSFHRGSDRYLPRPPREQPYSSPLVFMRLFLFLRCSLVLISFGLNSFSPLIVYYLSLWFLPGAAGVCTLRLVPVCGQRTDGCAVAKTGWGHNDVWLLLDSPYGPWLRAPLPVWGRGMPLRRAAEVPRASGSGSQRGATIFGSFSGFRQGAAVDLEDEGQAHRPAVPPTSAASFSPECLFRQACTGVPGGTMQGAGMVGEGRSDGPSIGDEGLVPGTMTSPVATVGSPVVEDMGTEDSVEFVSSTILETRSTGLLTTQGFGVDRLGDDLMTVPLQFNAHGPPRQRGLGRRGRPRGSGRVVSRKRTRGCSVLGPKGEIPRNGKRRLLCLEADWARSADCESQIQDGWQGDAGGSTTEVLRR</sequence>
<proteinExistence type="predicted"/>
<protein>
    <submittedName>
        <fullName evidence="2">Uncharacterized protein</fullName>
    </submittedName>
</protein>